<reference evidence="1" key="1">
    <citation type="submission" date="2022-06" db="EMBL/GenBank/DDBJ databases">
        <title>Uncovering the hologenomic basis of an extraordinary plant invasion.</title>
        <authorList>
            <person name="Bieker V.C."/>
            <person name="Martin M.D."/>
            <person name="Gilbert T."/>
            <person name="Hodgins K."/>
            <person name="Battlay P."/>
            <person name="Petersen B."/>
            <person name="Wilson J."/>
        </authorList>
    </citation>
    <scope>NUCLEOTIDE SEQUENCE</scope>
    <source>
        <strain evidence="1">AA19_3_7</strain>
        <tissue evidence="1">Leaf</tissue>
    </source>
</reference>
<keyword evidence="2" id="KW-1185">Reference proteome</keyword>
<dbReference type="Proteomes" id="UP001206925">
    <property type="component" value="Unassembled WGS sequence"/>
</dbReference>
<dbReference type="AlphaFoldDB" id="A0AAD5BLJ2"/>
<protein>
    <submittedName>
        <fullName evidence="1">Uncharacterized protein</fullName>
    </submittedName>
</protein>
<accession>A0AAD5BLJ2</accession>
<comment type="caution">
    <text evidence="1">The sequence shown here is derived from an EMBL/GenBank/DDBJ whole genome shotgun (WGS) entry which is preliminary data.</text>
</comment>
<feature type="non-terminal residue" evidence="1">
    <location>
        <position position="1"/>
    </location>
</feature>
<proteinExistence type="predicted"/>
<evidence type="ECO:0000313" key="1">
    <source>
        <dbReference type="EMBL" id="KAI7725535.1"/>
    </source>
</evidence>
<gene>
    <name evidence="1" type="ORF">M8C21_010493</name>
</gene>
<name>A0AAD5BLJ2_AMBAR</name>
<evidence type="ECO:0000313" key="2">
    <source>
        <dbReference type="Proteomes" id="UP001206925"/>
    </source>
</evidence>
<organism evidence="1 2">
    <name type="scientific">Ambrosia artemisiifolia</name>
    <name type="common">Common ragweed</name>
    <dbReference type="NCBI Taxonomy" id="4212"/>
    <lineage>
        <taxon>Eukaryota</taxon>
        <taxon>Viridiplantae</taxon>
        <taxon>Streptophyta</taxon>
        <taxon>Embryophyta</taxon>
        <taxon>Tracheophyta</taxon>
        <taxon>Spermatophyta</taxon>
        <taxon>Magnoliopsida</taxon>
        <taxon>eudicotyledons</taxon>
        <taxon>Gunneridae</taxon>
        <taxon>Pentapetalae</taxon>
        <taxon>asterids</taxon>
        <taxon>campanulids</taxon>
        <taxon>Asterales</taxon>
        <taxon>Asteraceae</taxon>
        <taxon>Asteroideae</taxon>
        <taxon>Heliantheae alliance</taxon>
        <taxon>Heliantheae</taxon>
        <taxon>Ambrosia</taxon>
    </lineage>
</organism>
<sequence length="125" mass="14667">MNDDFNSVTIGFPRNPIFILSPVEARTRYAFPLFLVAALHFLKMNLERWRHTDQNIFCWRMNAIVIEKYLGRYSFITNFEPTKSWQFALCMLEHGEVDIDGSLVVANWLERDRTVRVMVTATSCT</sequence>
<dbReference type="EMBL" id="JAMZMK010011921">
    <property type="protein sequence ID" value="KAI7725535.1"/>
    <property type="molecule type" value="Genomic_DNA"/>
</dbReference>